<name>A0ABV6MRX2_9PSEU</name>
<feature type="chain" id="PRO_5045808852" description="SH3 domain-containing protein" evidence="1">
    <location>
        <begin position="27"/>
        <end position="96"/>
    </location>
</feature>
<evidence type="ECO:0000256" key="1">
    <source>
        <dbReference type="SAM" id="SignalP"/>
    </source>
</evidence>
<comment type="caution">
    <text evidence="2">The sequence shown here is derived from an EMBL/GenBank/DDBJ whole genome shotgun (WGS) entry which is preliminary data.</text>
</comment>
<accession>A0ABV6MRX2</accession>
<dbReference type="Proteomes" id="UP001589810">
    <property type="component" value="Unassembled WGS sequence"/>
</dbReference>
<evidence type="ECO:0000313" key="2">
    <source>
        <dbReference type="EMBL" id="MFC0543069.1"/>
    </source>
</evidence>
<keyword evidence="3" id="KW-1185">Reference proteome</keyword>
<keyword evidence="1" id="KW-0732">Signal</keyword>
<evidence type="ECO:0008006" key="4">
    <source>
        <dbReference type="Google" id="ProtNLM"/>
    </source>
</evidence>
<proteinExistence type="predicted"/>
<organism evidence="2 3">
    <name type="scientific">Kutzneria chonburiensis</name>
    <dbReference type="NCBI Taxonomy" id="1483604"/>
    <lineage>
        <taxon>Bacteria</taxon>
        <taxon>Bacillati</taxon>
        <taxon>Actinomycetota</taxon>
        <taxon>Actinomycetes</taxon>
        <taxon>Pseudonocardiales</taxon>
        <taxon>Pseudonocardiaceae</taxon>
        <taxon>Kutzneria</taxon>
    </lineage>
</organism>
<protein>
    <recommendedName>
        <fullName evidence="4">SH3 domain-containing protein</fullName>
    </recommendedName>
</protein>
<feature type="signal peptide" evidence="1">
    <location>
        <begin position="1"/>
        <end position="26"/>
    </location>
</feature>
<reference evidence="2 3" key="1">
    <citation type="submission" date="2024-09" db="EMBL/GenBank/DDBJ databases">
        <authorList>
            <person name="Sun Q."/>
            <person name="Mori K."/>
        </authorList>
    </citation>
    <scope>NUCLEOTIDE SEQUENCE [LARGE SCALE GENOMIC DNA]</scope>
    <source>
        <strain evidence="2 3">TBRC 1432</strain>
    </source>
</reference>
<dbReference type="EMBL" id="JBHLUD010000004">
    <property type="protein sequence ID" value="MFC0543069.1"/>
    <property type="molecule type" value="Genomic_DNA"/>
</dbReference>
<dbReference type="RefSeq" id="WP_273941469.1">
    <property type="nucleotide sequence ID" value="NZ_CP097263.1"/>
</dbReference>
<evidence type="ECO:0000313" key="3">
    <source>
        <dbReference type="Proteomes" id="UP001589810"/>
    </source>
</evidence>
<sequence length="96" mass="10005">MFSIKKTASVAIAAAAIALTAGAASAAAAPQAYDPPSIAGGGCPNYIERTGNGNLYGYTLLKVWAPNGTFYVGDYNVRAYLGGGAWWNLGTYEYRC</sequence>
<gene>
    <name evidence="2" type="ORF">ACFFH7_16335</name>
</gene>